<dbReference type="Pfam" id="PF13559">
    <property type="entry name" value="DUF4129"/>
    <property type="match status" value="1"/>
</dbReference>
<dbReference type="EMBL" id="JAAGOA010000004">
    <property type="protein sequence ID" value="NED99835.1"/>
    <property type="molecule type" value="Genomic_DNA"/>
</dbReference>
<name>A0A6L9S402_9ACTN</name>
<keyword evidence="2" id="KW-1133">Transmembrane helix</keyword>
<dbReference type="AlphaFoldDB" id="A0A6L9S402"/>
<keyword evidence="2" id="KW-0472">Membrane</keyword>
<organism evidence="4 5">
    <name type="scientific">Phytoactinopolyspora halotolerans</name>
    <dbReference type="NCBI Taxonomy" id="1981512"/>
    <lineage>
        <taxon>Bacteria</taxon>
        <taxon>Bacillati</taxon>
        <taxon>Actinomycetota</taxon>
        <taxon>Actinomycetes</taxon>
        <taxon>Jiangellales</taxon>
        <taxon>Jiangellaceae</taxon>
        <taxon>Phytoactinopolyspora</taxon>
    </lineage>
</organism>
<feature type="transmembrane region" description="Helical" evidence="2">
    <location>
        <begin position="85"/>
        <end position="106"/>
    </location>
</feature>
<evidence type="ECO:0000256" key="2">
    <source>
        <dbReference type="SAM" id="Phobius"/>
    </source>
</evidence>
<gene>
    <name evidence="4" type="ORF">G1H10_06610</name>
</gene>
<accession>A0A6L9S402</accession>
<keyword evidence="5" id="KW-1185">Reference proteome</keyword>
<feature type="domain" description="Protein-glutamine gamma-glutamyltransferase-like C-terminal" evidence="3">
    <location>
        <begin position="161"/>
        <end position="231"/>
    </location>
</feature>
<protein>
    <submittedName>
        <fullName evidence="4">DUF4129 domain-containing protein</fullName>
    </submittedName>
</protein>
<evidence type="ECO:0000256" key="1">
    <source>
        <dbReference type="SAM" id="MobiDB-lite"/>
    </source>
</evidence>
<sequence>MADHDRDESGSQQRLSAALPALAAFGALALLVVAIIGLGRLSIDPPEWSGERDTSARYPPEPTQSLQRPTLLTDPEDGTDAAPDIPWDIALLVLVGLLVVLAVIVARRLPWHLRRRRTSRITGGIVDEAVDSTDELRTAVQNAGTALEAIETTGTDAIIEAWLALEGAAASSGVPRRLSQTPSEFTEDLLQRHHADPDATAELRRLYHRARFSPHPDITSADVDAARRALDVILGTLQAPVSAESVQQDAPDAQDGPDTRDGGAPPAPSSRTRDGGR</sequence>
<proteinExistence type="predicted"/>
<dbReference type="InterPro" id="IPR025403">
    <property type="entry name" value="TgpA-like_C"/>
</dbReference>
<feature type="region of interest" description="Disordered" evidence="1">
    <location>
        <begin position="238"/>
        <end position="277"/>
    </location>
</feature>
<keyword evidence="2" id="KW-0812">Transmembrane</keyword>
<dbReference type="RefSeq" id="WP_163734547.1">
    <property type="nucleotide sequence ID" value="NZ_JAAGOA010000004.1"/>
</dbReference>
<dbReference type="Proteomes" id="UP000475214">
    <property type="component" value="Unassembled WGS sequence"/>
</dbReference>
<comment type="caution">
    <text evidence="4">The sequence shown here is derived from an EMBL/GenBank/DDBJ whole genome shotgun (WGS) entry which is preliminary data.</text>
</comment>
<evidence type="ECO:0000313" key="5">
    <source>
        <dbReference type="Proteomes" id="UP000475214"/>
    </source>
</evidence>
<reference evidence="4 5" key="1">
    <citation type="submission" date="2020-02" db="EMBL/GenBank/DDBJ databases">
        <authorList>
            <person name="Li X.-J."/>
            <person name="Han X.-M."/>
        </authorList>
    </citation>
    <scope>NUCLEOTIDE SEQUENCE [LARGE SCALE GENOMIC DNA]</scope>
    <source>
        <strain evidence="4 5">CCTCC AB 2017055</strain>
    </source>
</reference>
<feature type="transmembrane region" description="Helical" evidence="2">
    <location>
        <begin position="21"/>
        <end position="43"/>
    </location>
</feature>
<evidence type="ECO:0000259" key="3">
    <source>
        <dbReference type="Pfam" id="PF13559"/>
    </source>
</evidence>
<feature type="compositionally biased region" description="Low complexity" evidence="1">
    <location>
        <begin position="247"/>
        <end position="256"/>
    </location>
</feature>
<evidence type="ECO:0000313" key="4">
    <source>
        <dbReference type="EMBL" id="NED99835.1"/>
    </source>
</evidence>
<feature type="region of interest" description="Disordered" evidence="1">
    <location>
        <begin position="47"/>
        <end position="79"/>
    </location>
</feature>